<protein>
    <submittedName>
        <fullName evidence="7">Oligosaccharide flippase family protein</fullName>
    </submittedName>
</protein>
<feature type="transmembrane region" description="Helical" evidence="6">
    <location>
        <begin position="376"/>
        <end position="400"/>
    </location>
</feature>
<feature type="transmembrane region" description="Helical" evidence="6">
    <location>
        <begin position="82"/>
        <end position="103"/>
    </location>
</feature>
<feature type="transmembrane region" description="Helical" evidence="6">
    <location>
        <begin position="174"/>
        <end position="194"/>
    </location>
</feature>
<name>A0ABU9U1Y4_9GAMM</name>
<dbReference type="PANTHER" id="PTHR30250">
    <property type="entry name" value="PST FAMILY PREDICTED COLANIC ACID TRANSPORTER"/>
    <property type="match status" value="1"/>
</dbReference>
<dbReference type="InterPro" id="IPR050833">
    <property type="entry name" value="Poly_Biosynth_Transport"/>
</dbReference>
<evidence type="ECO:0000313" key="8">
    <source>
        <dbReference type="Proteomes" id="UP001388366"/>
    </source>
</evidence>
<dbReference type="EMBL" id="JBBMQU010000012">
    <property type="protein sequence ID" value="MEM5550812.1"/>
    <property type="molecule type" value="Genomic_DNA"/>
</dbReference>
<comment type="subcellular location">
    <subcellularLocation>
        <location evidence="1">Cell membrane</location>
        <topology evidence="1">Multi-pass membrane protein</topology>
    </subcellularLocation>
</comment>
<dbReference type="Pfam" id="PF01943">
    <property type="entry name" value="Polysacc_synt"/>
    <property type="match status" value="1"/>
</dbReference>
<evidence type="ECO:0000256" key="1">
    <source>
        <dbReference type="ARBA" id="ARBA00004651"/>
    </source>
</evidence>
<evidence type="ECO:0000256" key="3">
    <source>
        <dbReference type="ARBA" id="ARBA00022692"/>
    </source>
</evidence>
<feature type="transmembrane region" description="Helical" evidence="6">
    <location>
        <begin position="150"/>
        <end position="168"/>
    </location>
</feature>
<dbReference type="RefSeq" id="WP_342883762.1">
    <property type="nucleotide sequence ID" value="NZ_JBBMQU010000012.1"/>
</dbReference>
<gene>
    <name evidence="7" type="ORF">WNY63_08730</name>
</gene>
<evidence type="ECO:0000313" key="7">
    <source>
        <dbReference type="EMBL" id="MEM5550812.1"/>
    </source>
</evidence>
<evidence type="ECO:0000256" key="4">
    <source>
        <dbReference type="ARBA" id="ARBA00022989"/>
    </source>
</evidence>
<keyword evidence="8" id="KW-1185">Reference proteome</keyword>
<feature type="transmembrane region" description="Helical" evidence="6">
    <location>
        <begin position="351"/>
        <end position="370"/>
    </location>
</feature>
<feature type="transmembrane region" description="Helical" evidence="6">
    <location>
        <begin position="215"/>
        <end position="239"/>
    </location>
</feature>
<sequence length="418" mass="46157">MYKHFFSLSAFTALSHFSRIILTLFLARLISTEQFGTFAALLALCEILLLPASMGFSSSLMRLSHPLFKNQQHDLLQGLKHTYLAASCLFGVLFVACVVTIFTHISPHQSAKEHVFYLLLIVPIGAVMQSQAAFLIALNKTKLGLLTQQCLFELLTTAFCLLVVLFLKELSLEVICQLLFAALLCVVVYQYWLIKPLLLATPASYKTKSWCKYSLIMLASGAGTVIVAKLDVLLVHHWFGATGVSVFFPAIVIAGLLTILANAASQYLKPILLSEQANDQQIVELMRLLWRVNTIAIIFLLLLAHPLLYLYGEKQLEEGHHLLIILLIGQLLLPARVLASNIIKLRGNPLHNLYILLAATSITLLLASWLKNDYGITGVAVTFSIGFALGALSRISLVLFKMNTPVALLLGNNIQSDK</sequence>
<dbReference type="PANTHER" id="PTHR30250:SF11">
    <property type="entry name" value="O-ANTIGEN TRANSPORTER-RELATED"/>
    <property type="match status" value="1"/>
</dbReference>
<feature type="transmembrane region" description="Helical" evidence="6">
    <location>
        <begin position="115"/>
        <end position="138"/>
    </location>
</feature>
<feature type="transmembrane region" description="Helical" evidence="6">
    <location>
        <begin position="245"/>
        <end position="268"/>
    </location>
</feature>
<dbReference type="InterPro" id="IPR002797">
    <property type="entry name" value="Polysacc_synth"/>
</dbReference>
<evidence type="ECO:0000256" key="5">
    <source>
        <dbReference type="ARBA" id="ARBA00023136"/>
    </source>
</evidence>
<accession>A0ABU9U1Y4</accession>
<dbReference type="Proteomes" id="UP001388366">
    <property type="component" value="Unassembled WGS sequence"/>
</dbReference>
<feature type="transmembrane region" description="Helical" evidence="6">
    <location>
        <begin position="288"/>
        <end position="308"/>
    </location>
</feature>
<feature type="transmembrane region" description="Helical" evidence="6">
    <location>
        <begin position="320"/>
        <end position="339"/>
    </location>
</feature>
<keyword evidence="2" id="KW-1003">Cell membrane</keyword>
<keyword evidence="4 6" id="KW-1133">Transmembrane helix</keyword>
<reference evidence="7 8" key="1">
    <citation type="submission" date="2024-03" db="EMBL/GenBank/DDBJ databases">
        <title>Community enrichment and isolation of bacterial strains for fucoidan degradation.</title>
        <authorList>
            <person name="Sichert A."/>
        </authorList>
    </citation>
    <scope>NUCLEOTIDE SEQUENCE [LARGE SCALE GENOMIC DNA]</scope>
    <source>
        <strain evidence="7 8">AS81</strain>
    </source>
</reference>
<keyword evidence="5 6" id="KW-0472">Membrane</keyword>
<keyword evidence="3 6" id="KW-0812">Transmembrane</keyword>
<evidence type="ECO:0000256" key="6">
    <source>
        <dbReference type="SAM" id="Phobius"/>
    </source>
</evidence>
<feature type="transmembrane region" description="Helical" evidence="6">
    <location>
        <begin position="37"/>
        <end position="61"/>
    </location>
</feature>
<comment type="caution">
    <text evidence="7">The sequence shown here is derived from an EMBL/GenBank/DDBJ whole genome shotgun (WGS) entry which is preliminary data.</text>
</comment>
<evidence type="ECO:0000256" key="2">
    <source>
        <dbReference type="ARBA" id="ARBA00022475"/>
    </source>
</evidence>
<proteinExistence type="predicted"/>
<organism evidence="7 8">
    <name type="scientific">Pseudoalteromonas neustonica</name>
    <dbReference type="NCBI Taxonomy" id="1840331"/>
    <lineage>
        <taxon>Bacteria</taxon>
        <taxon>Pseudomonadati</taxon>
        <taxon>Pseudomonadota</taxon>
        <taxon>Gammaproteobacteria</taxon>
        <taxon>Alteromonadales</taxon>
        <taxon>Pseudoalteromonadaceae</taxon>
        <taxon>Pseudoalteromonas</taxon>
    </lineage>
</organism>